<feature type="region of interest" description="Disordered" evidence="1">
    <location>
        <begin position="1"/>
        <end position="30"/>
    </location>
</feature>
<evidence type="ECO:0000313" key="2">
    <source>
        <dbReference type="EMBL" id="CCM64971.1"/>
    </source>
</evidence>
<comment type="caution">
    <text evidence="2">The sequence shown here is derived from an EMBL/GenBank/DDBJ whole genome shotgun (WGS) entry which is preliminary data.</text>
</comment>
<evidence type="ECO:0000313" key="3">
    <source>
        <dbReference type="Proteomes" id="UP000018291"/>
    </source>
</evidence>
<proteinExistence type="predicted"/>
<dbReference type="HOGENOM" id="CLU_2407806_0_0_11"/>
<sequence>MRPAGPAPMTTTSPGSVPIRSASCGASVGRESSMWGVNLKGVAVGGKRGAIAATRGQEVQTGPVIASGDRVADRSSVVSQRYAEPDGPDQRE</sequence>
<dbReference type="STRING" id="1229780.BN381_50113"/>
<name>R4Z635_9ACTN</name>
<gene>
    <name evidence="2" type="ORF">BN381_50113</name>
</gene>
<dbReference type="Proteomes" id="UP000018291">
    <property type="component" value="Unassembled WGS sequence"/>
</dbReference>
<feature type="region of interest" description="Disordered" evidence="1">
    <location>
        <begin position="62"/>
        <end position="92"/>
    </location>
</feature>
<dbReference type="EMBL" id="CANL01000045">
    <property type="protein sequence ID" value="CCM64971.1"/>
    <property type="molecule type" value="Genomic_DNA"/>
</dbReference>
<accession>R4Z635</accession>
<protein>
    <submittedName>
        <fullName evidence="2">Uncharacterized protein</fullName>
    </submittedName>
</protein>
<organism evidence="2 3">
    <name type="scientific">Candidatus Neomicrothrix parvicella RN1</name>
    <dbReference type="NCBI Taxonomy" id="1229780"/>
    <lineage>
        <taxon>Bacteria</taxon>
        <taxon>Bacillati</taxon>
        <taxon>Actinomycetota</taxon>
        <taxon>Acidimicrobiia</taxon>
        <taxon>Acidimicrobiales</taxon>
        <taxon>Microthrixaceae</taxon>
        <taxon>Candidatus Neomicrothrix</taxon>
    </lineage>
</organism>
<reference evidence="2 3" key="1">
    <citation type="journal article" date="2013" name="ISME J.">
        <title>Metabolic model for the filamentous 'Candidatus Microthrix parvicella' based on genomic and metagenomic analyses.</title>
        <authorList>
            <person name="Jon McIlroy S."/>
            <person name="Kristiansen R."/>
            <person name="Albertsen M."/>
            <person name="Michael Karst S."/>
            <person name="Rossetti S."/>
            <person name="Lund Nielsen J."/>
            <person name="Tandoi V."/>
            <person name="James Seviour R."/>
            <person name="Nielsen P.H."/>
        </authorList>
    </citation>
    <scope>NUCLEOTIDE SEQUENCE [LARGE SCALE GENOMIC DNA]</scope>
    <source>
        <strain evidence="2 3">RN1</strain>
    </source>
</reference>
<keyword evidence="3" id="KW-1185">Reference proteome</keyword>
<evidence type="ECO:0000256" key="1">
    <source>
        <dbReference type="SAM" id="MobiDB-lite"/>
    </source>
</evidence>
<dbReference type="AlphaFoldDB" id="R4Z635"/>